<keyword evidence="3" id="KW-1185">Reference proteome</keyword>
<dbReference type="Proteomes" id="UP000199350">
    <property type="component" value="Chromosome I"/>
</dbReference>
<evidence type="ECO:0000313" key="3">
    <source>
        <dbReference type="Proteomes" id="UP000199350"/>
    </source>
</evidence>
<name>A0A1G9MZA0_9CORY</name>
<dbReference type="Pfam" id="PF04480">
    <property type="entry name" value="DUF559"/>
    <property type="match status" value="1"/>
</dbReference>
<evidence type="ECO:0000313" key="2">
    <source>
        <dbReference type="EMBL" id="SDL79473.1"/>
    </source>
</evidence>
<gene>
    <name evidence="2" type="ORF">SAMN04488535_0804</name>
</gene>
<dbReference type="AlphaFoldDB" id="A0A1G9MZA0"/>
<dbReference type="RefSeq" id="WP_231908513.1">
    <property type="nucleotide sequence ID" value="NZ_LT629700.1"/>
</dbReference>
<dbReference type="STRING" id="38302.SAMN04488535_0804"/>
<accession>A0A1G9MZA0</accession>
<organism evidence="2 3">
    <name type="scientific">Corynebacterium mycetoides</name>
    <dbReference type="NCBI Taxonomy" id="38302"/>
    <lineage>
        <taxon>Bacteria</taxon>
        <taxon>Bacillati</taxon>
        <taxon>Actinomycetota</taxon>
        <taxon>Actinomycetes</taxon>
        <taxon>Mycobacteriales</taxon>
        <taxon>Corynebacteriaceae</taxon>
        <taxon>Corynebacterium</taxon>
    </lineage>
</organism>
<sequence>MGVDRRNQVDVAHEQARRWGLAERIVDTRAATHGDHEVWDAIADGALTALSKQLFYPTAEWAALPNHERRFLEAVAACRNTRVPVLVGRSAARVGGMWVLPLTDEKVELAGLKGNLAPSVRANPNYALRRFRLTPRETYELNGVRATRLTRTAIDIARSHGFCEGLVAFDWLLRAGVDKTSIRSEIRRMGRFKGAPVARMCLKHATELSESPYESYARALLIEAGFAPVPQFGVGHYRADLSVGERVLIEIDGDVKYAEDTAARIKKENDRKKRIENQGYAVLRYRPGFLHNNPRAFVQEVQAALHTTRVS</sequence>
<reference evidence="3" key="1">
    <citation type="submission" date="2016-10" db="EMBL/GenBank/DDBJ databases">
        <authorList>
            <person name="Varghese N."/>
            <person name="Submissions S."/>
        </authorList>
    </citation>
    <scope>NUCLEOTIDE SEQUENCE [LARGE SCALE GENOMIC DNA]</scope>
    <source>
        <strain evidence="3">DSM 20632</strain>
    </source>
</reference>
<dbReference type="EMBL" id="LT629700">
    <property type="protein sequence ID" value="SDL79473.1"/>
    <property type="molecule type" value="Genomic_DNA"/>
</dbReference>
<dbReference type="Gene3D" id="3.40.960.10">
    <property type="entry name" value="VSR Endonuclease"/>
    <property type="match status" value="1"/>
</dbReference>
<feature type="domain" description="DUF559" evidence="1">
    <location>
        <begin position="231"/>
        <end position="305"/>
    </location>
</feature>
<proteinExistence type="predicted"/>
<dbReference type="InterPro" id="IPR007569">
    <property type="entry name" value="DUF559"/>
</dbReference>
<evidence type="ECO:0000259" key="1">
    <source>
        <dbReference type="Pfam" id="PF04480"/>
    </source>
</evidence>
<protein>
    <recommendedName>
        <fullName evidence="1">DUF559 domain-containing protein</fullName>
    </recommendedName>
</protein>